<dbReference type="PROSITE" id="PS51194">
    <property type="entry name" value="HELICASE_CTER"/>
    <property type="match status" value="1"/>
</dbReference>
<keyword evidence="5" id="KW-0227">DNA damage</keyword>
<feature type="region of interest" description="Disordered" evidence="14">
    <location>
        <begin position="341"/>
        <end position="410"/>
    </location>
</feature>
<sequence length="1241" mass="136145">MHTHLESRPAKKRRFFVDDPPPRREPSPPSPQPAHQDAPQDADMVDAQEEGKREPDQNSSRIGDTAGSARGFNADEFEGILGRRLPAEELNGLHAASGGDVCKAINIYFDDSRPNPSFDVLPHSPAQVSLPSSTPSPPALSQVAAPSTNFVSDTNDTTSTPPHTAKPPPQQRQEYAPALAAMPAKRYVGAFGVAGWTTRSGHGLLSAGEHVGIERSRSEAAAARQDVVVRFTNARGAEVGRLENESAVWISALLDQGVCSFEGTCVYVPEGRVRTGETVFLQLRAYLLRDAFRNEPFVREKAGAEKKVWGEGKETPQDRLLRWKQIGLVKLFDELGLAPSTAASTGLGGDKNEDEKSKRKGLLQAVESAEQSEQQSSSTQKKSGAKEESAGGGGSSPSSPEEQEDGKELEQDQLDTLYKKAQSFDFFTPEAQPAGSFAMHLRKYQKQALHWLISKEKERKAEHKEMSMHPLWEEYTWPTKDVDDKDLPAVEGVDKFYINPYSGEMSLEFPVQDQNCLGGILADEMGLGKTIEMLGLIHSHKSDIAQAAADASANNATALLPRLPKSMADIEPAPATTLVVAPMSLLAQWQSEAEKASRPGTLKVLVYYGNDRSFDLRKQCCAANVANAPNLIITSYGTVLSEYHQVADLTSRSTGLGGGDRSSHGGLFSVDYFRVILDEAHHIKNRQSKTAKACYEIAATHRWVLTGTPIVNRLEDLFSLVRFLRVQPWSNFSFWKTFITLPFEARDFIRALNVVQTVLEPLVLRRTKSMRTPDGEPLVPLPPRHIHIEHVDLGPEERDVYNYVFLRAQRTFEDTIDSGPGGVQAVMKSYTSILAQIMRLRQSCCHPVLVRHAGIVADEEEAKAAKEAADGLADDVDLAGLVDRFSAAVENAEKSVGGDDGISPSQEDENVVSASRFGATVLREIQEGRDKECPLCCEPPSAGRGQAVVAGCWHSACLECVRDHLEHEKGRGDGTARCWDCRATIGKGDVFEVVRDEDHADVIEDGEGGNASDPDSDSESAPSEGEDGPANDDGPVHSSPAAIRPKPVRTPSQRITLRRINPIHTTSAKTSALLSHLRRLRRRHPRAKAVVFSQFTSFLDVLEAALTRAGLRHLRFDGSMSQRERAAVLRTFAGEDEAAQGAVLLISLKAGGVGLNLTAARHVFVMDPWWSWAVEAQAIDRVHRMGQVGRVRVTRFVVRGSIEEKMLRIQERKKFIASSLGMMSDEEKKLQRIEDIKELLS</sequence>
<dbReference type="SMART" id="SM00910">
    <property type="entry name" value="HIRAN"/>
    <property type="match status" value="1"/>
</dbReference>
<dbReference type="GO" id="GO:0008094">
    <property type="term" value="F:ATP-dependent activity, acting on DNA"/>
    <property type="evidence" value="ECO:0007669"/>
    <property type="project" value="TreeGrafter"/>
</dbReference>
<feature type="compositionally biased region" description="Basic and acidic residues" evidence="14">
    <location>
        <begin position="1"/>
        <end position="26"/>
    </location>
</feature>
<gene>
    <name evidence="18" type="ORF">BDY21DRAFT_401529</name>
</gene>
<evidence type="ECO:0000256" key="11">
    <source>
        <dbReference type="ARBA" id="ARBA00023204"/>
    </source>
</evidence>
<dbReference type="InterPro" id="IPR001841">
    <property type="entry name" value="Znf_RING"/>
</dbReference>
<evidence type="ECO:0000256" key="1">
    <source>
        <dbReference type="ARBA" id="ARBA00004123"/>
    </source>
</evidence>
<evidence type="ECO:0000313" key="19">
    <source>
        <dbReference type="Proteomes" id="UP000799766"/>
    </source>
</evidence>
<protein>
    <submittedName>
        <fullName evidence="18">SNF2 family N-terminal domain-containing protein</fullName>
    </submittedName>
</protein>
<evidence type="ECO:0000256" key="8">
    <source>
        <dbReference type="ARBA" id="ARBA00022806"/>
    </source>
</evidence>
<evidence type="ECO:0000256" key="13">
    <source>
        <dbReference type="PROSITE-ProRule" id="PRU00175"/>
    </source>
</evidence>
<dbReference type="SMART" id="SM00490">
    <property type="entry name" value="HELICc"/>
    <property type="match status" value="1"/>
</dbReference>
<dbReference type="SMART" id="SM00487">
    <property type="entry name" value="DEXDc"/>
    <property type="match status" value="1"/>
</dbReference>
<feature type="region of interest" description="Disordered" evidence="14">
    <location>
        <begin position="1"/>
        <end position="72"/>
    </location>
</feature>
<evidence type="ECO:0000256" key="12">
    <source>
        <dbReference type="ARBA" id="ARBA00023242"/>
    </source>
</evidence>
<keyword evidence="12" id="KW-0539">Nucleus</keyword>
<evidence type="ECO:0000259" key="16">
    <source>
        <dbReference type="PROSITE" id="PS51192"/>
    </source>
</evidence>
<dbReference type="GO" id="GO:0004386">
    <property type="term" value="F:helicase activity"/>
    <property type="evidence" value="ECO:0007669"/>
    <property type="project" value="UniProtKB-KW"/>
</dbReference>
<feature type="domain" description="Helicase ATP-binding" evidence="16">
    <location>
        <begin position="510"/>
        <end position="727"/>
    </location>
</feature>
<feature type="domain" description="RING-type" evidence="15">
    <location>
        <begin position="933"/>
        <end position="982"/>
    </location>
</feature>
<dbReference type="OrthoDB" id="2801544at2759"/>
<dbReference type="GO" id="GO:0016818">
    <property type="term" value="F:hydrolase activity, acting on acid anhydrides, in phosphorus-containing anhydrides"/>
    <property type="evidence" value="ECO:0007669"/>
    <property type="project" value="InterPro"/>
</dbReference>
<evidence type="ECO:0000256" key="10">
    <source>
        <dbReference type="ARBA" id="ARBA00022840"/>
    </source>
</evidence>
<proteinExistence type="inferred from homology"/>
<dbReference type="SUPFAM" id="SSF52540">
    <property type="entry name" value="P-loop containing nucleoside triphosphate hydrolases"/>
    <property type="match status" value="2"/>
</dbReference>
<dbReference type="InterPro" id="IPR014001">
    <property type="entry name" value="Helicase_ATP-bd"/>
</dbReference>
<evidence type="ECO:0000256" key="6">
    <source>
        <dbReference type="ARBA" id="ARBA00022771"/>
    </source>
</evidence>
<feature type="region of interest" description="Disordered" evidence="14">
    <location>
        <begin position="1003"/>
        <end position="1056"/>
    </location>
</feature>
<dbReference type="GO" id="GO:0005634">
    <property type="term" value="C:nucleus"/>
    <property type="evidence" value="ECO:0007669"/>
    <property type="project" value="UniProtKB-SubCell"/>
</dbReference>
<dbReference type="Gene3D" id="3.30.40.10">
    <property type="entry name" value="Zinc/RING finger domain, C3HC4 (zinc finger)"/>
    <property type="match status" value="1"/>
</dbReference>
<feature type="compositionally biased region" description="Low complexity" evidence="14">
    <location>
        <begin position="33"/>
        <end position="42"/>
    </location>
</feature>
<evidence type="ECO:0000256" key="14">
    <source>
        <dbReference type="SAM" id="MobiDB-lite"/>
    </source>
</evidence>
<dbReference type="GO" id="GO:0008270">
    <property type="term" value="F:zinc ion binding"/>
    <property type="evidence" value="ECO:0007669"/>
    <property type="project" value="UniProtKB-KW"/>
</dbReference>
<dbReference type="CDD" id="cd18008">
    <property type="entry name" value="DEXDc_SHPRH-like"/>
    <property type="match status" value="1"/>
</dbReference>
<dbReference type="PROSITE" id="PS50089">
    <property type="entry name" value="ZF_RING_2"/>
    <property type="match status" value="1"/>
</dbReference>
<evidence type="ECO:0000256" key="7">
    <source>
        <dbReference type="ARBA" id="ARBA00022801"/>
    </source>
</evidence>
<reference evidence="18" key="1">
    <citation type="journal article" date="2020" name="Stud. Mycol.">
        <title>101 Dothideomycetes genomes: a test case for predicting lifestyles and emergence of pathogens.</title>
        <authorList>
            <person name="Haridas S."/>
            <person name="Albert R."/>
            <person name="Binder M."/>
            <person name="Bloem J."/>
            <person name="Labutti K."/>
            <person name="Salamov A."/>
            <person name="Andreopoulos B."/>
            <person name="Baker S."/>
            <person name="Barry K."/>
            <person name="Bills G."/>
            <person name="Bluhm B."/>
            <person name="Cannon C."/>
            <person name="Castanera R."/>
            <person name="Culley D."/>
            <person name="Daum C."/>
            <person name="Ezra D."/>
            <person name="Gonzalez J."/>
            <person name="Henrissat B."/>
            <person name="Kuo A."/>
            <person name="Liang C."/>
            <person name="Lipzen A."/>
            <person name="Lutzoni F."/>
            <person name="Magnuson J."/>
            <person name="Mondo S."/>
            <person name="Nolan M."/>
            <person name="Ohm R."/>
            <person name="Pangilinan J."/>
            <person name="Park H.-J."/>
            <person name="Ramirez L."/>
            <person name="Alfaro M."/>
            <person name="Sun H."/>
            <person name="Tritt A."/>
            <person name="Yoshinaga Y."/>
            <person name="Zwiers L.-H."/>
            <person name="Turgeon B."/>
            <person name="Goodwin S."/>
            <person name="Spatafora J."/>
            <person name="Crous P."/>
            <person name="Grigoriev I."/>
        </authorList>
    </citation>
    <scope>NUCLEOTIDE SEQUENCE</scope>
    <source>
        <strain evidence="18">ATCC 16933</strain>
    </source>
</reference>
<evidence type="ECO:0000259" key="15">
    <source>
        <dbReference type="PROSITE" id="PS50089"/>
    </source>
</evidence>
<evidence type="ECO:0000259" key="17">
    <source>
        <dbReference type="PROSITE" id="PS51194"/>
    </source>
</evidence>
<dbReference type="EMBL" id="MU001696">
    <property type="protein sequence ID" value="KAF2453560.1"/>
    <property type="molecule type" value="Genomic_DNA"/>
</dbReference>
<dbReference type="InterPro" id="IPR038718">
    <property type="entry name" value="SNF2-like_sf"/>
</dbReference>
<dbReference type="InterPro" id="IPR001650">
    <property type="entry name" value="Helicase_C-like"/>
</dbReference>
<feature type="region of interest" description="Disordered" evidence="14">
    <location>
        <begin position="118"/>
        <end position="172"/>
    </location>
</feature>
<dbReference type="GO" id="GO:0003676">
    <property type="term" value="F:nucleic acid binding"/>
    <property type="evidence" value="ECO:0007669"/>
    <property type="project" value="InterPro"/>
</dbReference>
<evidence type="ECO:0000256" key="4">
    <source>
        <dbReference type="ARBA" id="ARBA00022741"/>
    </source>
</evidence>
<dbReference type="SUPFAM" id="SSF57850">
    <property type="entry name" value="RING/U-box"/>
    <property type="match status" value="1"/>
</dbReference>
<keyword evidence="8" id="KW-0347">Helicase</keyword>
<accession>A0A6A6NP53</accession>
<dbReference type="Proteomes" id="UP000799766">
    <property type="component" value="Unassembled WGS sequence"/>
</dbReference>
<evidence type="ECO:0000256" key="3">
    <source>
        <dbReference type="ARBA" id="ARBA00022723"/>
    </source>
</evidence>
<feature type="compositionally biased region" description="Acidic residues" evidence="14">
    <location>
        <begin position="1014"/>
        <end position="1030"/>
    </location>
</feature>
<keyword evidence="10" id="KW-0067">ATP-binding</keyword>
<dbReference type="InterPro" id="IPR050628">
    <property type="entry name" value="SNF2_RAD54_helicase_TF"/>
</dbReference>
<keyword evidence="9" id="KW-0862">Zinc</keyword>
<dbReference type="InterPro" id="IPR013083">
    <property type="entry name" value="Znf_RING/FYVE/PHD"/>
</dbReference>
<dbReference type="InterPro" id="IPR049730">
    <property type="entry name" value="SNF2/RAD54-like_C"/>
</dbReference>
<keyword evidence="6 13" id="KW-0863">Zinc-finger</keyword>
<dbReference type="PANTHER" id="PTHR45626:SF22">
    <property type="entry name" value="DNA REPAIR PROTEIN RAD5"/>
    <property type="match status" value="1"/>
</dbReference>
<dbReference type="AlphaFoldDB" id="A0A6A6NP53"/>
<evidence type="ECO:0000256" key="5">
    <source>
        <dbReference type="ARBA" id="ARBA00022763"/>
    </source>
</evidence>
<name>A0A6A6NP53_9PEZI</name>
<keyword evidence="19" id="KW-1185">Reference proteome</keyword>
<dbReference type="Pfam" id="PF24975">
    <property type="entry name" value="UBA_Rad5"/>
    <property type="match status" value="1"/>
</dbReference>
<dbReference type="Pfam" id="PF08797">
    <property type="entry name" value="HIRAN"/>
    <property type="match status" value="1"/>
</dbReference>
<dbReference type="InterPro" id="IPR000330">
    <property type="entry name" value="SNF2_N"/>
</dbReference>
<evidence type="ECO:0000256" key="9">
    <source>
        <dbReference type="ARBA" id="ARBA00022833"/>
    </source>
</evidence>
<feature type="compositionally biased region" description="Low complexity" evidence="14">
    <location>
        <begin position="364"/>
        <end position="382"/>
    </location>
</feature>
<feature type="domain" description="Helicase C-terminal" evidence="17">
    <location>
        <begin position="1072"/>
        <end position="1231"/>
    </location>
</feature>
<keyword evidence="7" id="KW-0378">Hydrolase</keyword>
<dbReference type="GO" id="GO:0005524">
    <property type="term" value="F:ATP binding"/>
    <property type="evidence" value="ECO:0007669"/>
    <property type="project" value="UniProtKB-KW"/>
</dbReference>
<dbReference type="Pfam" id="PF00176">
    <property type="entry name" value="SNF2-rel_dom"/>
    <property type="match status" value="1"/>
</dbReference>
<keyword evidence="4" id="KW-0547">Nucleotide-binding</keyword>
<dbReference type="Gene3D" id="3.40.50.10810">
    <property type="entry name" value="Tandem AAA-ATPase domain"/>
    <property type="match status" value="1"/>
</dbReference>
<dbReference type="InterPro" id="IPR027417">
    <property type="entry name" value="P-loop_NTPase"/>
</dbReference>
<evidence type="ECO:0000313" key="18">
    <source>
        <dbReference type="EMBL" id="KAF2453560.1"/>
    </source>
</evidence>
<dbReference type="PANTHER" id="PTHR45626">
    <property type="entry name" value="TRANSCRIPTION TERMINATION FACTOR 2-RELATED"/>
    <property type="match status" value="1"/>
</dbReference>
<dbReference type="Gene3D" id="3.40.50.300">
    <property type="entry name" value="P-loop containing nucleotide triphosphate hydrolases"/>
    <property type="match status" value="1"/>
</dbReference>
<keyword evidence="3" id="KW-0479">Metal-binding</keyword>
<dbReference type="PROSITE" id="PS51192">
    <property type="entry name" value="HELICASE_ATP_BIND_1"/>
    <property type="match status" value="1"/>
</dbReference>
<dbReference type="CDD" id="cd18793">
    <property type="entry name" value="SF2_C_SNF"/>
    <property type="match status" value="1"/>
</dbReference>
<keyword evidence="11" id="KW-0234">DNA repair</keyword>
<feature type="compositionally biased region" description="Polar residues" evidence="14">
    <location>
        <begin position="144"/>
        <end position="162"/>
    </location>
</feature>
<dbReference type="Pfam" id="PF00271">
    <property type="entry name" value="Helicase_C"/>
    <property type="match status" value="1"/>
</dbReference>
<dbReference type="InterPro" id="IPR014905">
    <property type="entry name" value="HIRAN"/>
</dbReference>
<feature type="compositionally biased region" description="Acidic residues" evidence="14">
    <location>
        <begin position="401"/>
        <end position="410"/>
    </location>
</feature>
<dbReference type="GO" id="GO:0006281">
    <property type="term" value="P:DNA repair"/>
    <property type="evidence" value="ECO:0007669"/>
    <property type="project" value="UniProtKB-KW"/>
</dbReference>
<organism evidence="18 19">
    <name type="scientific">Lineolata rhizophorae</name>
    <dbReference type="NCBI Taxonomy" id="578093"/>
    <lineage>
        <taxon>Eukaryota</taxon>
        <taxon>Fungi</taxon>
        <taxon>Dikarya</taxon>
        <taxon>Ascomycota</taxon>
        <taxon>Pezizomycotina</taxon>
        <taxon>Dothideomycetes</taxon>
        <taxon>Dothideomycetes incertae sedis</taxon>
        <taxon>Lineolatales</taxon>
        <taxon>Lineolataceae</taxon>
        <taxon>Lineolata</taxon>
    </lineage>
</organism>
<evidence type="ECO:0000256" key="2">
    <source>
        <dbReference type="ARBA" id="ARBA00007025"/>
    </source>
</evidence>
<comment type="similarity">
    <text evidence="2">Belongs to the SNF2/RAD54 helicase family.</text>
</comment>
<comment type="subcellular location">
    <subcellularLocation>
        <location evidence="1">Nucleus</location>
    </subcellularLocation>
</comment>